<keyword evidence="2" id="KW-1185">Reference proteome</keyword>
<dbReference type="Proteomes" id="UP001597542">
    <property type="component" value="Unassembled WGS sequence"/>
</dbReference>
<name>A0ABW5HY70_9PSEU</name>
<sequence>MRSRPPTADLLTGCACRTPDNTESVLRVQVDANGQIALSGPVGVALLTAEQVAVLRNLLGDALTVSLRDACTHRRRPT</sequence>
<organism evidence="1 2">
    <name type="scientific">Amycolatopsis albidoflavus</name>
    <dbReference type="NCBI Taxonomy" id="102226"/>
    <lineage>
        <taxon>Bacteria</taxon>
        <taxon>Bacillati</taxon>
        <taxon>Actinomycetota</taxon>
        <taxon>Actinomycetes</taxon>
        <taxon>Pseudonocardiales</taxon>
        <taxon>Pseudonocardiaceae</taxon>
        <taxon>Amycolatopsis</taxon>
    </lineage>
</organism>
<evidence type="ECO:0000313" key="1">
    <source>
        <dbReference type="EMBL" id="MFD2481240.1"/>
    </source>
</evidence>
<protein>
    <submittedName>
        <fullName evidence="1">Uncharacterized protein</fullName>
    </submittedName>
</protein>
<gene>
    <name evidence="1" type="ORF">ACFSUT_13225</name>
</gene>
<dbReference type="RefSeq" id="WP_344274372.1">
    <property type="nucleotide sequence ID" value="NZ_BAAAHV010000011.1"/>
</dbReference>
<evidence type="ECO:0000313" key="2">
    <source>
        <dbReference type="Proteomes" id="UP001597542"/>
    </source>
</evidence>
<reference evidence="2" key="1">
    <citation type="journal article" date="2019" name="Int. J. Syst. Evol. Microbiol.">
        <title>The Global Catalogue of Microorganisms (GCM) 10K type strain sequencing project: providing services to taxonomists for standard genome sequencing and annotation.</title>
        <authorList>
            <consortium name="The Broad Institute Genomics Platform"/>
            <consortium name="The Broad Institute Genome Sequencing Center for Infectious Disease"/>
            <person name="Wu L."/>
            <person name="Ma J."/>
        </authorList>
    </citation>
    <scope>NUCLEOTIDE SEQUENCE [LARGE SCALE GENOMIC DNA]</scope>
    <source>
        <strain evidence="2">CGMCC 4.7638</strain>
    </source>
</reference>
<accession>A0ABW5HY70</accession>
<proteinExistence type="predicted"/>
<dbReference type="EMBL" id="JBHUKQ010000010">
    <property type="protein sequence ID" value="MFD2481240.1"/>
    <property type="molecule type" value="Genomic_DNA"/>
</dbReference>
<comment type="caution">
    <text evidence="1">The sequence shown here is derived from an EMBL/GenBank/DDBJ whole genome shotgun (WGS) entry which is preliminary data.</text>
</comment>